<protein>
    <submittedName>
        <fullName evidence="1">Uncharacterized protein</fullName>
    </submittedName>
</protein>
<reference evidence="1 2" key="1">
    <citation type="submission" date="2019-03" db="EMBL/GenBank/DDBJ databases">
        <title>Genomic Encyclopedia of Archaeal and Bacterial Type Strains, Phase II (KMG-II): from individual species to whole genera.</title>
        <authorList>
            <person name="Goeker M."/>
        </authorList>
    </citation>
    <scope>NUCLEOTIDE SEQUENCE [LARGE SCALE GENOMIC DNA]</scope>
    <source>
        <strain evidence="1 2">DSM 24782</strain>
    </source>
</reference>
<keyword evidence="2" id="KW-1185">Reference proteome</keyword>
<gene>
    <name evidence="1" type="ORF">CLV52_3095</name>
</gene>
<sequence length="32" mass="3506">MSHDLLESAALSLQLDAHTAPFLEDAAFSTRF</sequence>
<evidence type="ECO:0000313" key="1">
    <source>
        <dbReference type="EMBL" id="TDS75980.1"/>
    </source>
</evidence>
<dbReference type="AlphaFoldDB" id="A0A4R7FGB1"/>
<comment type="caution">
    <text evidence="1">The sequence shown here is derived from an EMBL/GenBank/DDBJ whole genome shotgun (WGS) entry which is preliminary data.</text>
</comment>
<accession>A0A4R7FGB1</accession>
<dbReference type="EMBL" id="SOAM01000003">
    <property type="protein sequence ID" value="TDS75980.1"/>
    <property type="molecule type" value="Genomic_DNA"/>
</dbReference>
<organism evidence="1 2">
    <name type="scientific">Amnibacterium kyonggiense</name>
    <dbReference type="NCBI Taxonomy" id="595671"/>
    <lineage>
        <taxon>Bacteria</taxon>
        <taxon>Bacillati</taxon>
        <taxon>Actinomycetota</taxon>
        <taxon>Actinomycetes</taxon>
        <taxon>Micrococcales</taxon>
        <taxon>Microbacteriaceae</taxon>
        <taxon>Amnibacterium</taxon>
    </lineage>
</organism>
<proteinExistence type="predicted"/>
<evidence type="ECO:0000313" key="2">
    <source>
        <dbReference type="Proteomes" id="UP000295344"/>
    </source>
</evidence>
<name>A0A4R7FGB1_9MICO</name>
<dbReference type="Proteomes" id="UP000295344">
    <property type="component" value="Unassembled WGS sequence"/>
</dbReference>